<proteinExistence type="predicted"/>
<evidence type="ECO:0000313" key="2">
    <source>
        <dbReference type="EMBL" id="MDO7874507.1"/>
    </source>
</evidence>
<reference evidence="2" key="1">
    <citation type="submission" date="2023-07" db="EMBL/GenBank/DDBJ databases">
        <authorList>
            <person name="Kim M.K."/>
        </authorList>
    </citation>
    <scope>NUCLEOTIDE SEQUENCE</scope>
    <source>
        <strain evidence="2">ASUV-10-1</strain>
    </source>
</reference>
<dbReference type="NCBIfam" id="TIGR04183">
    <property type="entry name" value="Por_Secre_tail"/>
    <property type="match status" value="1"/>
</dbReference>
<accession>A0ABT9B8A0</accession>
<evidence type="ECO:0000313" key="3">
    <source>
        <dbReference type="Proteomes" id="UP001176429"/>
    </source>
</evidence>
<dbReference type="Proteomes" id="UP001176429">
    <property type="component" value="Unassembled WGS sequence"/>
</dbReference>
<dbReference type="PANTHER" id="PTHR42754:SF1">
    <property type="entry name" value="LIPOPROTEIN"/>
    <property type="match status" value="1"/>
</dbReference>
<dbReference type="Pfam" id="PF18962">
    <property type="entry name" value="Por_Secre_tail"/>
    <property type="match status" value="1"/>
</dbReference>
<comment type="caution">
    <text evidence="2">The sequence shown here is derived from an EMBL/GenBank/DDBJ whole genome shotgun (WGS) entry which is preliminary data.</text>
</comment>
<organism evidence="2 3">
    <name type="scientific">Hymenobacter aranciens</name>
    <dbReference type="NCBI Taxonomy" id="3063996"/>
    <lineage>
        <taxon>Bacteria</taxon>
        <taxon>Pseudomonadati</taxon>
        <taxon>Bacteroidota</taxon>
        <taxon>Cytophagia</taxon>
        <taxon>Cytophagales</taxon>
        <taxon>Hymenobacteraceae</taxon>
        <taxon>Hymenobacter</taxon>
    </lineage>
</organism>
<dbReference type="RefSeq" id="WP_305005823.1">
    <property type="nucleotide sequence ID" value="NZ_JAUQSY010000004.1"/>
</dbReference>
<evidence type="ECO:0000259" key="1">
    <source>
        <dbReference type="Pfam" id="PF18962"/>
    </source>
</evidence>
<dbReference type="InterPro" id="IPR026444">
    <property type="entry name" value="Secre_tail"/>
</dbReference>
<protein>
    <submittedName>
        <fullName evidence="2">T9SS type A sorting domain-containing protein</fullName>
    </submittedName>
</protein>
<gene>
    <name evidence="2" type="ORF">Q5H93_07175</name>
</gene>
<sequence>MQPTADGGYILGGFSPSGISGSKTQASFGGIDYWVVKLDATGVKQWDKTFGGSNDDKLSSLHQTADGGYIIGGQSNSGASGSKTQSGMGGFDLWVLKLDATGTKVWDKTFGSGANERLASVHQTADGGYAVAAETGSGIEGDRSEAGQGALDYWLLKLDTTGTKVWDHSLGGSNNDILNAMQPTADGGYLLGGFSYSGASGDKSQGTRGNADYDFWVVKVDSAGAKQWDATLGGAGFDNLTSVVQANGGGYLVGGFSNSPVSGEKTQGVRGDFDNWIVKLSPTGTKVWDKTFGGDGYDSLNGLQQTDDQGYIFGSQSNSGVNGEKTQANMGPNNTPDYWVVKVDSMGVKQWDGTYGGAQDEVLTSLKQTADGGVILGGFSSSGVSGTRSQASEGSFDYWVVKLSDVVISATSATANHSKLNLYPNPAARNLTVQLPAQAPRAGLQLQLVDANGRMVWQQTTSSLATGDISIHLPGLSAGLYLLRINGPEGYSQAQRLTLE</sequence>
<dbReference type="EMBL" id="JAUQSY010000004">
    <property type="protein sequence ID" value="MDO7874507.1"/>
    <property type="molecule type" value="Genomic_DNA"/>
</dbReference>
<dbReference type="PANTHER" id="PTHR42754">
    <property type="entry name" value="ENDOGLUCANASE"/>
    <property type="match status" value="1"/>
</dbReference>
<feature type="domain" description="Secretion system C-terminal sorting" evidence="1">
    <location>
        <begin position="422"/>
        <end position="490"/>
    </location>
</feature>
<keyword evidence="3" id="KW-1185">Reference proteome</keyword>
<dbReference type="Gene3D" id="2.60.120.380">
    <property type="match status" value="1"/>
</dbReference>
<name>A0ABT9B8A0_9BACT</name>